<reference evidence="3 4" key="1">
    <citation type="submission" date="2017-06" db="EMBL/GenBank/DDBJ databases">
        <title>Genome sequencing of cyanobaciteial culture collection at National Institute for Environmental Studies (NIES).</title>
        <authorList>
            <person name="Hirose Y."/>
            <person name="Shimura Y."/>
            <person name="Fujisawa T."/>
            <person name="Nakamura Y."/>
            <person name="Kawachi M."/>
        </authorList>
    </citation>
    <scope>NUCLEOTIDE SEQUENCE [LARGE SCALE GENOMIC DNA]</scope>
    <source>
        <strain evidence="3 4">NIES-267</strain>
    </source>
</reference>
<name>A0A1Z4LZA4_9CYAN</name>
<protein>
    <recommendedName>
        <fullName evidence="5">Phosphate ABC transporter permease</fullName>
    </recommendedName>
</protein>
<dbReference type="Proteomes" id="UP000218418">
    <property type="component" value="Chromosome"/>
</dbReference>
<keyword evidence="2" id="KW-0472">Membrane</keyword>
<proteinExistence type="predicted"/>
<sequence>MLVPLTREKFEQLIPLIATGLQYKYYWGKFSDFLQRLLISVIIATVILLIEVILRLPLGPVVFCFGLVGALYWLWGPVLWASLRNWKYRRYKYAGFFRGQVLDWWITEELIGTQETVNNKGDLVIVENREKRINLEVGDESGFTALLKAPLQNSHKIINPGQVAEMLVFSSSPDLSRIEEITDIYIPNRSLWVSDYPFLRQDYFKEVSRRIYDDREERPRNRRRPRRERPREIDRYYEDDEWERSPRERSREIERYYEDEVEPQERPRRERPRETDKYYEDEIEPQKRPREERPRETDRYYEDEIEPQERPRRERPREVDSYDNDEMRKLPPLEKPKNPRRRRNNNQDDW</sequence>
<evidence type="ECO:0000313" key="3">
    <source>
        <dbReference type="EMBL" id="BAY86565.1"/>
    </source>
</evidence>
<organism evidence="3 4">
    <name type="scientific">Calothrix parasitica NIES-267</name>
    <dbReference type="NCBI Taxonomy" id="1973488"/>
    <lineage>
        <taxon>Bacteria</taxon>
        <taxon>Bacillati</taxon>
        <taxon>Cyanobacteriota</taxon>
        <taxon>Cyanophyceae</taxon>
        <taxon>Nostocales</taxon>
        <taxon>Calotrichaceae</taxon>
        <taxon>Calothrix</taxon>
    </lineage>
</organism>
<feature type="region of interest" description="Disordered" evidence="1">
    <location>
        <begin position="255"/>
        <end position="350"/>
    </location>
</feature>
<accession>A0A1Z4LZA4</accession>
<feature type="compositionally biased region" description="Basic and acidic residues" evidence="1">
    <location>
        <begin position="255"/>
        <end position="337"/>
    </location>
</feature>
<feature type="transmembrane region" description="Helical" evidence="2">
    <location>
        <begin position="33"/>
        <end position="54"/>
    </location>
</feature>
<evidence type="ECO:0000256" key="2">
    <source>
        <dbReference type="SAM" id="Phobius"/>
    </source>
</evidence>
<evidence type="ECO:0000313" key="4">
    <source>
        <dbReference type="Proteomes" id="UP000218418"/>
    </source>
</evidence>
<dbReference type="EMBL" id="AP018227">
    <property type="protein sequence ID" value="BAY86565.1"/>
    <property type="molecule type" value="Genomic_DNA"/>
</dbReference>
<keyword evidence="2" id="KW-1133">Transmembrane helix</keyword>
<gene>
    <name evidence="3" type="ORF">NIES267_60750</name>
</gene>
<keyword evidence="2" id="KW-0812">Transmembrane</keyword>
<feature type="transmembrane region" description="Helical" evidence="2">
    <location>
        <begin position="60"/>
        <end position="83"/>
    </location>
</feature>
<keyword evidence="4" id="KW-1185">Reference proteome</keyword>
<evidence type="ECO:0000256" key="1">
    <source>
        <dbReference type="SAM" id="MobiDB-lite"/>
    </source>
</evidence>
<evidence type="ECO:0008006" key="5">
    <source>
        <dbReference type="Google" id="ProtNLM"/>
    </source>
</evidence>
<dbReference type="AlphaFoldDB" id="A0A1Z4LZA4"/>